<evidence type="ECO:0000256" key="1">
    <source>
        <dbReference type="SAM" id="Phobius"/>
    </source>
</evidence>
<keyword evidence="3" id="KW-1185">Reference proteome</keyword>
<proteinExistence type="predicted"/>
<organism evidence="2 3">
    <name type="scientific">Ensete ventricosum</name>
    <name type="common">Abyssinian banana</name>
    <name type="synonym">Musa ensete</name>
    <dbReference type="NCBI Taxonomy" id="4639"/>
    <lineage>
        <taxon>Eukaryota</taxon>
        <taxon>Viridiplantae</taxon>
        <taxon>Streptophyta</taxon>
        <taxon>Embryophyta</taxon>
        <taxon>Tracheophyta</taxon>
        <taxon>Spermatophyta</taxon>
        <taxon>Magnoliopsida</taxon>
        <taxon>Liliopsida</taxon>
        <taxon>Zingiberales</taxon>
        <taxon>Musaceae</taxon>
        <taxon>Ensete</taxon>
    </lineage>
</organism>
<evidence type="ECO:0000313" key="3">
    <source>
        <dbReference type="Proteomes" id="UP001222027"/>
    </source>
</evidence>
<comment type="caution">
    <text evidence="2">The sequence shown here is derived from an EMBL/GenBank/DDBJ whole genome shotgun (WGS) entry which is preliminary data.</text>
</comment>
<keyword evidence="1" id="KW-0812">Transmembrane</keyword>
<dbReference type="EMBL" id="JAQQAF010000009">
    <property type="protein sequence ID" value="KAJ8459155.1"/>
    <property type="molecule type" value="Genomic_DNA"/>
</dbReference>
<evidence type="ECO:0000313" key="2">
    <source>
        <dbReference type="EMBL" id="KAJ8459155.1"/>
    </source>
</evidence>
<accession>A0AAV8PNT9</accession>
<reference evidence="2 3" key="1">
    <citation type="submission" date="2022-12" db="EMBL/GenBank/DDBJ databases">
        <title>Chromosome-scale assembly of the Ensete ventricosum genome.</title>
        <authorList>
            <person name="Dussert Y."/>
            <person name="Stocks J."/>
            <person name="Wendawek A."/>
            <person name="Woldeyes F."/>
            <person name="Nichols R.A."/>
            <person name="Borrell J.S."/>
        </authorList>
    </citation>
    <scope>NUCLEOTIDE SEQUENCE [LARGE SCALE GENOMIC DNA]</scope>
    <source>
        <strain evidence="3">cv. Maze</strain>
        <tissue evidence="2">Seeds</tissue>
    </source>
</reference>
<dbReference type="Proteomes" id="UP001222027">
    <property type="component" value="Unassembled WGS sequence"/>
</dbReference>
<feature type="transmembrane region" description="Helical" evidence="1">
    <location>
        <begin position="25"/>
        <end position="45"/>
    </location>
</feature>
<dbReference type="AlphaFoldDB" id="A0AAV8PNT9"/>
<name>A0AAV8PNT9_ENSVE</name>
<protein>
    <submittedName>
        <fullName evidence="2">Uncharacterized protein</fullName>
    </submittedName>
</protein>
<keyword evidence="1" id="KW-1133">Transmembrane helix</keyword>
<keyword evidence="1" id="KW-0472">Membrane</keyword>
<gene>
    <name evidence="2" type="ORF">OPV22_032081</name>
</gene>
<sequence length="69" mass="7744">MQCRTCGRRPVSLASHNNRSFKQSLCWGEFSLLPFISLLTIHLSLPWSTFKPRFTIPTSIQMAASASTS</sequence>